<accession>A0AAN8WP65</accession>
<dbReference type="InterPro" id="IPR001841">
    <property type="entry name" value="Znf_RING"/>
</dbReference>
<dbReference type="InterPro" id="IPR044288">
    <property type="entry name" value="ZNF598/HEL2"/>
</dbReference>
<dbReference type="GO" id="GO:0016567">
    <property type="term" value="P:protein ubiquitination"/>
    <property type="evidence" value="ECO:0007669"/>
    <property type="project" value="TreeGrafter"/>
</dbReference>
<feature type="region of interest" description="Disordered" evidence="13">
    <location>
        <begin position="708"/>
        <end position="764"/>
    </location>
</feature>
<keyword evidence="9 12" id="KW-0863">Zinc-finger</keyword>
<feature type="compositionally biased region" description="Gly residues" evidence="13">
    <location>
        <begin position="303"/>
        <end position="312"/>
    </location>
</feature>
<evidence type="ECO:0000259" key="14">
    <source>
        <dbReference type="PROSITE" id="PS50089"/>
    </source>
</evidence>
<evidence type="ECO:0000256" key="11">
    <source>
        <dbReference type="ARBA" id="ARBA00035113"/>
    </source>
</evidence>
<evidence type="ECO:0000256" key="6">
    <source>
        <dbReference type="ARBA" id="ARBA00022553"/>
    </source>
</evidence>
<dbReference type="GO" id="GO:0043022">
    <property type="term" value="F:ribosome binding"/>
    <property type="evidence" value="ECO:0007669"/>
    <property type="project" value="TreeGrafter"/>
</dbReference>
<dbReference type="Pfam" id="PF23230">
    <property type="entry name" value="zf-C2H2_13"/>
    <property type="match status" value="1"/>
</dbReference>
<comment type="catalytic activity">
    <reaction evidence="1">
        <text>S-ubiquitinyl-[E2 ubiquitin-conjugating enzyme]-L-cysteine + [acceptor protein]-L-lysine = [E2 ubiquitin-conjugating enzyme]-L-cysteine + N(6)-ubiquitinyl-[acceptor protein]-L-lysine.</text>
        <dbReference type="EC" id="2.3.2.27"/>
    </reaction>
</comment>
<evidence type="ECO:0000256" key="10">
    <source>
        <dbReference type="ARBA" id="ARBA00022833"/>
    </source>
</evidence>
<comment type="subcellular location">
    <subcellularLocation>
        <location evidence="2">Cytoplasm</location>
    </subcellularLocation>
</comment>
<dbReference type="CDD" id="cd16615">
    <property type="entry name" value="RING-HC_ZNF598"/>
    <property type="match status" value="1"/>
</dbReference>
<comment type="pathway">
    <text evidence="3">Protein modification; protein ubiquitination.</text>
</comment>
<dbReference type="GO" id="GO:0072344">
    <property type="term" value="P:rescue of stalled ribosome"/>
    <property type="evidence" value="ECO:0007669"/>
    <property type="project" value="InterPro"/>
</dbReference>
<dbReference type="Proteomes" id="UP001381693">
    <property type="component" value="Unassembled WGS sequence"/>
</dbReference>
<reference evidence="15 16" key="1">
    <citation type="submission" date="2023-11" db="EMBL/GenBank/DDBJ databases">
        <title>Halocaridina rubra genome assembly.</title>
        <authorList>
            <person name="Smith C."/>
        </authorList>
    </citation>
    <scope>NUCLEOTIDE SEQUENCE [LARGE SCALE GENOMIC DNA]</scope>
    <source>
        <strain evidence="15">EP-1</strain>
        <tissue evidence="15">Whole</tissue>
    </source>
</reference>
<dbReference type="InterPro" id="IPR041888">
    <property type="entry name" value="RING-HC_ZNF598/HEL2"/>
</dbReference>
<dbReference type="EC" id="2.3.2.27" evidence="4"/>
<name>A0AAN8WP65_HALRR</name>
<keyword evidence="6" id="KW-0597">Phosphoprotein</keyword>
<dbReference type="SMART" id="SM00355">
    <property type="entry name" value="ZnF_C2H2"/>
    <property type="match status" value="4"/>
</dbReference>
<comment type="similarity">
    <text evidence="11">Belongs to the ZNF598/HEL2 family.</text>
</comment>
<sequence>MSKRVSVSKNEVVAPEEEEEVCVVCFRPVEIYSIGECDHPVCYECSTRMRVLCDRTECPICRKEMAKVVFTHTVSNYAGIKMRNMHYERRYAIYFETDSVMQTYDNLLEHMCPLCENRPVFRNFAQLKDHMRKSHERFYCELCVEHLRIFTHERRSYTRSQLALHRRKGDIDDRSHRGHPLCEFCDDRFMDSDDLFRHLRRDHFFCHFCDADGIHQYYNDYNDLRTHFRSDHYLCEEGGCQEEQFTSVFRTKLDLQAHCAQNHAQGMSRQAARQARMVDIEFTVNHRQQQDGQRSDERSSRGGRIGRGGRGGRGGRRERENEEARIPDEVDERPPPVTQQIDINCVQDFPSLNGTGPGSGLEGVGGGNKSMATHLAQQNRFTIRTRGGRTMNEEEFPSLGSTSVTVSTAQATAQSPTSPTTSVHLKVNTKKAVKDGQNTGQRSSNVSIQYNRTIPAAGVDISEPDGKDNNTKSKGAQMGVTNITLQSKANSKGKSKTLEEDFPALTISKTSNVGIGSGGWGSTVMAPQSSVSMQPVPSKKDFPTLGPSMGTPLVIPSKPGVKFTNSDFPTLPMNPESQAHMKNYHGRSSVTIPVNNAWTNSVEHIPKPSEPGENANGSKGKKKKKGGKSENNNNSGGQGNIPNGTTKPAASKKKPPGLRNIFDDSSDEDSVKTDLTMGKLGDYQSIAPEASSNVKMITSETLNERKKSELKIGSLQKPPPEVNSEEAFPSLGSSASMLTTSTWSSPAKRASAPPGFSSKPKAPPGFSATDMTFTSSSGEKFAISPSSEVAASSAFTPQPTASYTFHLPPNFELRNKALIKAIHEECQGNEEKFECFKQLAGLLRSGDLHGQAYYEQCRDVMGKPAFHNVLPELLVLLPDIKKQQCLKHTEKWMEEGDVPLYLLCALCVNKFSVKMTSVSIWKLTSRAQTFRLCLRFPHTLKSEFCLRR</sequence>
<evidence type="ECO:0000313" key="16">
    <source>
        <dbReference type="Proteomes" id="UP001381693"/>
    </source>
</evidence>
<keyword evidence="7" id="KW-0808">Transferase</keyword>
<evidence type="ECO:0000256" key="12">
    <source>
        <dbReference type="PROSITE-ProRule" id="PRU00175"/>
    </source>
</evidence>
<dbReference type="Pfam" id="PF25447">
    <property type="entry name" value="RING_ZNF598"/>
    <property type="match status" value="1"/>
</dbReference>
<dbReference type="Gene3D" id="3.30.40.10">
    <property type="entry name" value="Zinc/RING finger domain, C3HC4 (zinc finger)"/>
    <property type="match status" value="1"/>
</dbReference>
<gene>
    <name evidence="15" type="ORF">SK128_026171</name>
</gene>
<evidence type="ECO:0000256" key="13">
    <source>
        <dbReference type="SAM" id="MobiDB-lite"/>
    </source>
</evidence>
<feature type="compositionally biased region" description="Polar residues" evidence="13">
    <location>
        <begin position="731"/>
        <end position="745"/>
    </location>
</feature>
<keyword evidence="10" id="KW-0862">Zinc</keyword>
<evidence type="ECO:0000256" key="4">
    <source>
        <dbReference type="ARBA" id="ARBA00012483"/>
    </source>
</evidence>
<comment type="caution">
    <text evidence="15">The sequence shown here is derived from an EMBL/GenBank/DDBJ whole genome shotgun (WGS) entry which is preliminary data.</text>
</comment>
<dbReference type="PANTHER" id="PTHR22938">
    <property type="entry name" value="ZINC FINGER PROTEIN 598"/>
    <property type="match status" value="1"/>
</dbReference>
<dbReference type="GO" id="GO:0061630">
    <property type="term" value="F:ubiquitin protein ligase activity"/>
    <property type="evidence" value="ECO:0007669"/>
    <property type="project" value="UniProtKB-EC"/>
</dbReference>
<dbReference type="AlphaFoldDB" id="A0AAN8WP65"/>
<evidence type="ECO:0000256" key="1">
    <source>
        <dbReference type="ARBA" id="ARBA00000900"/>
    </source>
</evidence>
<dbReference type="InterPro" id="IPR056437">
    <property type="entry name" value="Znf-C2H2_ZNF598/HEL2"/>
</dbReference>
<protein>
    <recommendedName>
        <fullName evidence="4">RING-type E3 ubiquitin transferase</fullName>
        <ecNumber evidence="4">2.3.2.27</ecNumber>
    </recommendedName>
</protein>
<evidence type="ECO:0000256" key="8">
    <source>
        <dbReference type="ARBA" id="ARBA00022723"/>
    </source>
</evidence>
<dbReference type="PROSITE" id="PS00028">
    <property type="entry name" value="ZINC_FINGER_C2H2_1"/>
    <property type="match status" value="1"/>
</dbReference>
<feature type="domain" description="RING-type" evidence="14">
    <location>
        <begin position="22"/>
        <end position="62"/>
    </location>
</feature>
<dbReference type="InterPro" id="IPR057634">
    <property type="entry name" value="PAH_ZNF598/HEL2"/>
</dbReference>
<dbReference type="GO" id="GO:0005737">
    <property type="term" value="C:cytoplasm"/>
    <property type="evidence" value="ECO:0007669"/>
    <property type="project" value="UniProtKB-SubCell"/>
</dbReference>
<evidence type="ECO:0000256" key="5">
    <source>
        <dbReference type="ARBA" id="ARBA00022490"/>
    </source>
</evidence>
<evidence type="ECO:0000256" key="3">
    <source>
        <dbReference type="ARBA" id="ARBA00004906"/>
    </source>
</evidence>
<feature type="region of interest" description="Disordered" evidence="13">
    <location>
        <begin position="284"/>
        <end position="336"/>
    </location>
</feature>
<evidence type="ECO:0000256" key="9">
    <source>
        <dbReference type="ARBA" id="ARBA00022771"/>
    </source>
</evidence>
<dbReference type="PROSITE" id="PS50089">
    <property type="entry name" value="ZF_RING_2"/>
    <property type="match status" value="1"/>
</dbReference>
<evidence type="ECO:0000313" key="15">
    <source>
        <dbReference type="EMBL" id="KAK7063166.1"/>
    </source>
</evidence>
<dbReference type="PANTHER" id="PTHR22938:SF0">
    <property type="entry name" value="E3 UBIQUITIN-PROTEIN LIGASE ZNF598"/>
    <property type="match status" value="1"/>
</dbReference>
<dbReference type="InterPro" id="IPR013087">
    <property type="entry name" value="Znf_C2H2_type"/>
</dbReference>
<evidence type="ECO:0000256" key="2">
    <source>
        <dbReference type="ARBA" id="ARBA00004496"/>
    </source>
</evidence>
<feature type="region of interest" description="Disordered" evidence="13">
    <location>
        <begin position="601"/>
        <end position="696"/>
    </location>
</feature>
<keyword evidence="8" id="KW-0479">Metal-binding</keyword>
<dbReference type="SUPFAM" id="SSF57850">
    <property type="entry name" value="RING/U-box"/>
    <property type="match status" value="1"/>
</dbReference>
<dbReference type="EMBL" id="JAXCGZ010020920">
    <property type="protein sequence ID" value="KAK7063166.1"/>
    <property type="molecule type" value="Genomic_DNA"/>
</dbReference>
<dbReference type="Pfam" id="PF23202">
    <property type="entry name" value="PAH_ZNF598"/>
    <property type="match status" value="1"/>
</dbReference>
<organism evidence="15 16">
    <name type="scientific">Halocaridina rubra</name>
    <name type="common">Hawaiian red shrimp</name>
    <dbReference type="NCBI Taxonomy" id="373956"/>
    <lineage>
        <taxon>Eukaryota</taxon>
        <taxon>Metazoa</taxon>
        <taxon>Ecdysozoa</taxon>
        <taxon>Arthropoda</taxon>
        <taxon>Crustacea</taxon>
        <taxon>Multicrustacea</taxon>
        <taxon>Malacostraca</taxon>
        <taxon>Eumalacostraca</taxon>
        <taxon>Eucarida</taxon>
        <taxon>Decapoda</taxon>
        <taxon>Pleocyemata</taxon>
        <taxon>Caridea</taxon>
        <taxon>Atyoidea</taxon>
        <taxon>Atyidae</taxon>
        <taxon>Halocaridina</taxon>
    </lineage>
</organism>
<keyword evidence="5" id="KW-0963">Cytoplasm</keyword>
<dbReference type="GO" id="GO:0008270">
    <property type="term" value="F:zinc ion binding"/>
    <property type="evidence" value="ECO:0007669"/>
    <property type="project" value="UniProtKB-KW"/>
</dbReference>
<evidence type="ECO:0000256" key="7">
    <source>
        <dbReference type="ARBA" id="ARBA00022679"/>
    </source>
</evidence>
<dbReference type="InterPro" id="IPR013083">
    <property type="entry name" value="Znf_RING/FYVE/PHD"/>
</dbReference>
<feature type="compositionally biased region" description="Basic and acidic residues" evidence="13">
    <location>
        <begin position="315"/>
        <end position="334"/>
    </location>
</feature>
<keyword evidence="16" id="KW-1185">Reference proteome</keyword>
<proteinExistence type="inferred from homology"/>